<feature type="non-terminal residue" evidence="2">
    <location>
        <position position="1"/>
    </location>
</feature>
<sequence length="83" mass="8364">AALARLLTEAATEAVASGGRFTLGLSGGSLVSLLARELPPALSAAPGAEPSRWVVALCDERLVPPEHPESTGGAYVVRRGEGG</sequence>
<dbReference type="PANTHER" id="PTHR11054">
    <property type="entry name" value="6-PHOSPHOGLUCONOLACTONASE"/>
    <property type="match status" value="1"/>
</dbReference>
<comment type="caution">
    <text evidence="2">The sequence shown here is derived from an EMBL/GenBank/DDBJ whole genome shotgun (WGS) entry which is preliminary data.</text>
</comment>
<dbReference type="PANTHER" id="PTHR11054:SF0">
    <property type="entry name" value="6-PHOSPHOGLUCONOLACTONASE"/>
    <property type="match status" value="1"/>
</dbReference>
<dbReference type="OrthoDB" id="432544at2759"/>
<name>A0A7L3K8P5_9PASS</name>
<dbReference type="InterPro" id="IPR039104">
    <property type="entry name" value="6PGL"/>
</dbReference>
<dbReference type="Pfam" id="PF01182">
    <property type="entry name" value="Glucosamine_iso"/>
    <property type="match status" value="1"/>
</dbReference>
<proteinExistence type="predicted"/>
<gene>
    <name evidence="2" type="primary">Pgls</name>
    <name evidence="2" type="ORF">DRYBRU_R15394</name>
</gene>
<dbReference type="Gene3D" id="3.40.50.1360">
    <property type="match status" value="1"/>
</dbReference>
<dbReference type="InterPro" id="IPR037171">
    <property type="entry name" value="NagB/RpiA_transferase-like"/>
</dbReference>
<organism evidence="2 3">
    <name type="scientific">Drymodes brunneopygia</name>
    <dbReference type="NCBI Taxonomy" id="626378"/>
    <lineage>
        <taxon>Eukaryota</taxon>
        <taxon>Metazoa</taxon>
        <taxon>Chordata</taxon>
        <taxon>Craniata</taxon>
        <taxon>Vertebrata</taxon>
        <taxon>Euteleostomi</taxon>
        <taxon>Archelosauria</taxon>
        <taxon>Archosauria</taxon>
        <taxon>Dinosauria</taxon>
        <taxon>Saurischia</taxon>
        <taxon>Theropoda</taxon>
        <taxon>Coelurosauria</taxon>
        <taxon>Aves</taxon>
        <taxon>Neognathae</taxon>
        <taxon>Neoaves</taxon>
        <taxon>Telluraves</taxon>
        <taxon>Australaves</taxon>
        <taxon>Passeriformes</taxon>
        <taxon>Petroicidae</taxon>
        <taxon>Drymodes</taxon>
    </lineage>
</organism>
<feature type="non-terminal residue" evidence="2">
    <location>
        <position position="83"/>
    </location>
</feature>
<dbReference type="Proteomes" id="UP000525319">
    <property type="component" value="Unassembled WGS sequence"/>
</dbReference>
<evidence type="ECO:0000313" key="3">
    <source>
        <dbReference type="Proteomes" id="UP000525319"/>
    </source>
</evidence>
<keyword evidence="3" id="KW-1185">Reference proteome</keyword>
<evidence type="ECO:0000259" key="1">
    <source>
        <dbReference type="Pfam" id="PF01182"/>
    </source>
</evidence>
<dbReference type="InterPro" id="IPR006148">
    <property type="entry name" value="Glc/Gal-6P_isomerase"/>
</dbReference>
<reference evidence="2 3" key="1">
    <citation type="submission" date="2019-09" db="EMBL/GenBank/DDBJ databases">
        <title>Bird 10,000 Genomes (B10K) Project - Family phase.</title>
        <authorList>
            <person name="Zhang G."/>
        </authorList>
    </citation>
    <scope>NUCLEOTIDE SEQUENCE [LARGE SCALE GENOMIC DNA]</scope>
    <source>
        <strain evidence="2">B10K-DU-030-03</strain>
    </source>
</reference>
<evidence type="ECO:0000313" key="2">
    <source>
        <dbReference type="EMBL" id="NXU37936.1"/>
    </source>
</evidence>
<feature type="domain" description="Glucosamine/galactosamine-6-phosphate isomerase" evidence="1">
    <location>
        <begin position="2"/>
        <end position="73"/>
    </location>
</feature>
<dbReference type="SUPFAM" id="SSF100950">
    <property type="entry name" value="NagB/RpiA/CoA transferase-like"/>
    <property type="match status" value="1"/>
</dbReference>
<protein>
    <submittedName>
        <fullName evidence="2">6PGL phosphogluconolactonase</fullName>
    </submittedName>
</protein>
<dbReference type="EMBL" id="VZTZ01017397">
    <property type="protein sequence ID" value="NXU37936.1"/>
    <property type="molecule type" value="Genomic_DNA"/>
</dbReference>
<dbReference type="GO" id="GO:0005975">
    <property type="term" value="P:carbohydrate metabolic process"/>
    <property type="evidence" value="ECO:0007669"/>
    <property type="project" value="InterPro"/>
</dbReference>
<accession>A0A7L3K8P5</accession>
<dbReference type="AlphaFoldDB" id="A0A7L3K8P5"/>